<sequence>MQPTLFNSINLIGFIFAAYVYSNILADAEAASEQFVSVLKEPEDLIVLCCFRGPF</sequence>
<evidence type="ECO:0000313" key="2">
    <source>
        <dbReference type="Proteomes" id="UP000216363"/>
    </source>
</evidence>
<gene>
    <name evidence="1" type="ORF">CES86_3152</name>
</gene>
<evidence type="ECO:0000313" key="1">
    <source>
        <dbReference type="EMBL" id="OYR26800.1"/>
    </source>
</evidence>
<dbReference type="AlphaFoldDB" id="A0A256GIM6"/>
<accession>A0A256GIM6</accession>
<dbReference type="Proteomes" id="UP000216363">
    <property type="component" value="Unassembled WGS sequence"/>
</dbReference>
<name>A0A256GIM6_9HYPH</name>
<comment type="caution">
    <text evidence="1">The sequence shown here is derived from an EMBL/GenBank/DDBJ whole genome shotgun (WGS) entry which is preliminary data.</text>
</comment>
<proteinExistence type="predicted"/>
<dbReference type="EMBL" id="NNRN01000053">
    <property type="protein sequence ID" value="OYR26800.1"/>
    <property type="molecule type" value="Genomic_DNA"/>
</dbReference>
<organism evidence="1 2">
    <name type="scientific">Brucella lupini</name>
    <dbReference type="NCBI Taxonomy" id="255457"/>
    <lineage>
        <taxon>Bacteria</taxon>
        <taxon>Pseudomonadati</taxon>
        <taxon>Pseudomonadota</taxon>
        <taxon>Alphaproteobacteria</taxon>
        <taxon>Hyphomicrobiales</taxon>
        <taxon>Brucellaceae</taxon>
        <taxon>Brucella/Ochrobactrum group</taxon>
        <taxon>Brucella</taxon>
    </lineage>
</organism>
<protein>
    <submittedName>
        <fullName evidence="1">Uncharacterized protein</fullName>
    </submittedName>
</protein>
<reference evidence="1 2" key="1">
    <citation type="submission" date="2017-07" db="EMBL/GenBank/DDBJ databases">
        <title>Draft genome of Ochrobactrum lupini type strain LUP21.</title>
        <authorList>
            <person name="Krzyzanowska D.M."/>
            <person name="Jafra S."/>
        </authorList>
    </citation>
    <scope>NUCLEOTIDE SEQUENCE [LARGE SCALE GENOMIC DNA]</scope>
    <source>
        <strain evidence="1 2">LUP21</strain>
    </source>
</reference>